<sequence>MRKCISCHKGIPEGHKLIALYDDKTQYIFYFCSWWHVIKWHLKKKMGLKQY</sequence>
<evidence type="ECO:0008006" key="2">
    <source>
        <dbReference type="Google" id="ProtNLM"/>
    </source>
</evidence>
<protein>
    <recommendedName>
        <fullName evidence="2">MYM-type domain-containing protein</fullName>
    </recommendedName>
</protein>
<dbReference type="AlphaFoldDB" id="X1TAH3"/>
<proteinExistence type="predicted"/>
<accession>X1TAH3</accession>
<evidence type="ECO:0000313" key="1">
    <source>
        <dbReference type="EMBL" id="GAJ02279.1"/>
    </source>
</evidence>
<reference evidence="1" key="1">
    <citation type="journal article" date="2014" name="Front. Microbiol.">
        <title>High frequency of phylogenetically diverse reductive dehalogenase-homologous genes in deep subseafloor sedimentary metagenomes.</title>
        <authorList>
            <person name="Kawai M."/>
            <person name="Futagami T."/>
            <person name="Toyoda A."/>
            <person name="Takaki Y."/>
            <person name="Nishi S."/>
            <person name="Hori S."/>
            <person name="Arai W."/>
            <person name="Tsubouchi T."/>
            <person name="Morono Y."/>
            <person name="Uchiyama I."/>
            <person name="Ito T."/>
            <person name="Fujiyama A."/>
            <person name="Inagaki F."/>
            <person name="Takami H."/>
        </authorList>
    </citation>
    <scope>NUCLEOTIDE SEQUENCE</scope>
    <source>
        <strain evidence="1">Expedition CK06-06</strain>
    </source>
</reference>
<name>X1TAH3_9ZZZZ</name>
<organism evidence="1">
    <name type="scientific">marine sediment metagenome</name>
    <dbReference type="NCBI Taxonomy" id="412755"/>
    <lineage>
        <taxon>unclassified sequences</taxon>
        <taxon>metagenomes</taxon>
        <taxon>ecological metagenomes</taxon>
    </lineage>
</organism>
<comment type="caution">
    <text evidence="1">The sequence shown here is derived from an EMBL/GenBank/DDBJ whole genome shotgun (WGS) entry which is preliminary data.</text>
</comment>
<dbReference type="EMBL" id="BARW01016194">
    <property type="protein sequence ID" value="GAJ02279.1"/>
    <property type="molecule type" value="Genomic_DNA"/>
</dbReference>
<gene>
    <name evidence="1" type="ORF">S12H4_28250</name>
</gene>